<evidence type="ECO:0000313" key="5">
    <source>
        <dbReference type="Proteomes" id="UP000769156"/>
    </source>
</evidence>
<evidence type="ECO:0000256" key="2">
    <source>
        <dbReference type="PIRSR" id="PIRSR001359-2"/>
    </source>
</evidence>
<evidence type="ECO:0000256" key="3">
    <source>
        <dbReference type="PIRSR" id="PIRSR001359-3"/>
    </source>
</evidence>
<dbReference type="SUPFAM" id="SSF51569">
    <property type="entry name" value="Aldolase"/>
    <property type="match status" value="1"/>
</dbReference>
<feature type="binding site" evidence="3">
    <location>
        <position position="208"/>
    </location>
    <ligand>
        <name>Zn(2+)</name>
        <dbReference type="ChEBI" id="CHEBI:29105"/>
        <label>1</label>
        <note>catalytic</note>
    </ligand>
</feature>
<feature type="binding site" evidence="2">
    <location>
        <begin position="230"/>
        <end position="233"/>
    </location>
    <ligand>
        <name>dihydroxyacetone phosphate</name>
        <dbReference type="ChEBI" id="CHEBI:57642"/>
    </ligand>
</feature>
<comment type="cofactor">
    <cofactor evidence="3">
        <name>Zn(2+)</name>
        <dbReference type="ChEBI" id="CHEBI:29105"/>
    </cofactor>
    <text evidence="3">Binds 2 Zn(2+) ions per subunit. One is catalytic and the other provides a structural contribution.</text>
</comment>
<evidence type="ECO:0000256" key="1">
    <source>
        <dbReference type="PIRSR" id="PIRSR001359-1"/>
    </source>
</evidence>
<sequence>MVTGREEIEKLFAEADKKQIAIPHFNHSDFWDMSFITEAAEEENSPVIIACLPKVIQAIGIEKLGAVARITMEQSRVPVIYHLDHCHSVEMCMEAVDNGYNSVMIDGADLPLEENIETVRKVVDYAHKRNVHVEAEIGKIKSAGEEGYTPKGELAALEDARRLAEETKVDALAVSIGSEHGFYSHAPRLDYELLEKLHKALQLPLVLHGGSGIPREDVRRAIAGGIRKVNVGTQIRYTYMKSVEEAIRMMGAETHTADIMSEAKKEVKKVLRECIVTCRGEEGAGWR</sequence>
<evidence type="ECO:0000313" key="4">
    <source>
        <dbReference type="EMBL" id="HJF94832.1"/>
    </source>
</evidence>
<dbReference type="InterPro" id="IPR013785">
    <property type="entry name" value="Aldolase_TIM"/>
</dbReference>
<dbReference type="Gene3D" id="3.20.20.70">
    <property type="entry name" value="Aldolase class I"/>
    <property type="match status" value="1"/>
</dbReference>
<feature type="binding site" evidence="2">
    <location>
        <position position="181"/>
    </location>
    <ligand>
        <name>dihydroxyacetone phosphate</name>
        <dbReference type="ChEBI" id="CHEBI:57642"/>
    </ligand>
</feature>
<dbReference type="PIRSF" id="PIRSF001359">
    <property type="entry name" value="F_bP_aldolase_II"/>
    <property type="match status" value="1"/>
</dbReference>
<reference evidence="4" key="2">
    <citation type="submission" date="2021-09" db="EMBL/GenBank/DDBJ databases">
        <authorList>
            <person name="Gilroy R."/>
        </authorList>
    </citation>
    <scope>NUCLEOTIDE SEQUENCE</scope>
    <source>
        <strain evidence="4">ChiSjej5B23-16112</strain>
    </source>
</reference>
<dbReference type="InterPro" id="IPR050246">
    <property type="entry name" value="Class_II_FBP_aldolase"/>
</dbReference>
<dbReference type="AlphaFoldDB" id="A0A921I2U3"/>
<keyword evidence="3" id="KW-0862">Zinc</keyword>
<dbReference type="PANTHER" id="PTHR30304:SF0">
    <property type="entry name" value="D-TAGATOSE-1,6-BISPHOSPHATE ALDOLASE SUBUNIT GATY-RELATED"/>
    <property type="match status" value="1"/>
</dbReference>
<dbReference type="Proteomes" id="UP000769156">
    <property type="component" value="Unassembled WGS sequence"/>
</dbReference>
<keyword evidence="3" id="KW-0479">Metal-binding</keyword>
<feature type="binding site" evidence="2">
    <location>
        <begin position="209"/>
        <end position="211"/>
    </location>
    <ligand>
        <name>dihydroxyacetone phosphate</name>
        <dbReference type="ChEBI" id="CHEBI:57642"/>
    </ligand>
</feature>
<name>A0A921I2U3_9FIRM</name>
<gene>
    <name evidence="4" type="ORF">K8V82_08565</name>
</gene>
<feature type="binding site" evidence="3">
    <location>
        <position position="85"/>
    </location>
    <ligand>
        <name>Zn(2+)</name>
        <dbReference type="ChEBI" id="CHEBI:29105"/>
        <label>1</label>
        <note>catalytic</note>
    </ligand>
</feature>
<protein>
    <submittedName>
        <fullName evidence="4">Class II fructose-bisphosphate aldolase</fullName>
    </submittedName>
</protein>
<feature type="binding site" evidence="3">
    <location>
        <position position="180"/>
    </location>
    <ligand>
        <name>Zn(2+)</name>
        <dbReference type="ChEBI" id="CHEBI:29105"/>
        <label>1</label>
        <note>catalytic</note>
    </ligand>
</feature>
<dbReference type="OrthoDB" id="9803995at2"/>
<dbReference type="NCBIfam" id="TIGR00167">
    <property type="entry name" value="cbbA"/>
    <property type="match status" value="1"/>
</dbReference>
<feature type="binding site" evidence="3">
    <location>
        <position position="106"/>
    </location>
    <ligand>
        <name>Zn(2+)</name>
        <dbReference type="ChEBI" id="CHEBI:29105"/>
        <label>2</label>
    </ligand>
</feature>
<feature type="binding site" evidence="3">
    <location>
        <position position="136"/>
    </location>
    <ligand>
        <name>Zn(2+)</name>
        <dbReference type="ChEBI" id="CHEBI:29105"/>
        <label>2</label>
    </ligand>
</feature>
<dbReference type="GO" id="GO:0008270">
    <property type="term" value="F:zinc ion binding"/>
    <property type="evidence" value="ECO:0007669"/>
    <property type="project" value="InterPro"/>
</dbReference>
<feature type="active site" description="Proton donor" evidence="1">
    <location>
        <position position="84"/>
    </location>
</feature>
<comment type="caution">
    <text evidence="4">The sequence shown here is derived from an EMBL/GenBank/DDBJ whole genome shotgun (WGS) entry which is preliminary data.</text>
</comment>
<organism evidence="4 5">
    <name type="scientific">Lachnoclostridium phocaeense</name>
    <dbReference type="NCBI Taxonomy" id="1871021"/>
    <lineage>
        <taxon>Bacteria</taxon>
        <taxon>Bacillati</taxon>
        <taxon>Bacillota</taxon>
        <taxon>Clostridia</taxon>
        <taxon>Lachnospirales</taxon>
        <taxon>Lachnospiraceae</taxon>
    </lineage>
</organism>
<dbReference type="PANTHER" id="PTHR30304">
    <property type="entry name" value="D-TAGATOSE-1,6-BISPHOSPHATE ALDOLASE"/>
    <property type="match status" value="1"/>
</dbReference>
<dbReference type="GO" id="GO:0005975">
    <property type="term" value="P:carbohydrate metabolic process"/>
    <property type="evidence" value="ECO:0007669"/>
    <property type="project" value="InterPro"/>
</dbReference>
<dbReference type="Pfam" id="PF01116">
    <property type="entry name" value="F_bP_aldolase"/>
    <property type="match status" value="1"/>
</dbReference>
<accession>A0A921I2U3</accession>
<reference evidence="4" key="1">
    <citation type="journal article" date="2021" name="PeerJ">
        <title>Extensive microbial diversity within the chicken gut microbiome revealed by metagenomics and culture.</title>
        <authorList>
            <person name="Gilroy R."/>
            <person name="Ravi A."/>
            <person name="Getino M."/>
            <person name="Pursley I."/>
            <person name="Horton D.L."/>
            <person name="Alikhan N.F."/>
            <person name="Baker D."/>
            <person name="Gharbi K."/>
            <person name="Hall N."/>
            <person name="Watson M."/>
            <person name="Adriaenssens E.M."/>
            <person name="Foster-Nyarko E."/>
            <person name="Jarju S."/>
            <person name="Secka A."/>
            <person name="Antonio M."/>
            <person name="Oren A."/>
            <person name="Chaudhuri R.R."/>
            <person name="La Ragione R."/>
            <person name="Hildebrand F."/>
            <person name="Pallen M.J."/>
        </authorList>
    </citation>
    <scope>NUCLEOTIDE SEQUENCE</scope>
    <source>
        <strain evidence="4">ChiSjej5B23-16112</strain>
    </source>
</reference>
<dbReference type="InterPro" id="IPR000771">
    <property type="entry name" value="FBA_II"/>
</dbReference>
<proteinExistence type="predicted"/>
<dbReference type="EMBL" id="DYVY01000141">
    <property type="protein sequence ID" value="HJF94832.1"/>
    <property type="molecule type" value="Genomic_DNA"/>
</dbReference>
<dbReference type="GO" id="GO:0016832">
    <property type="term" value="F:aldehyde-lyase activity"/>
    <property type="evidence" value="ECO:0007669"/>
    <property type="project" value="InterPro"/>
</dbReference>